<sequence>MITIIRNAKVYQPEEAGRKDILLIDGKIGAVAENISLEIKNADGLLSEIDATGMIAVPGFIDSHTHMTGGGGEGGYRTRTPEAVLTDFTMAGITTAVGCLGTDGVTRNMISLLAKAKGLEEEGLSTYIYTGSYHVPPVTVTGEVMKDLLIVDKIIGIGEIAVSDHRSSQPTLSEFQRLAADARVGGMLSGKAGILNIHLGDGSRMLDLILQTVEQTEIPITQFLPTHINRNRELFEEGILYAKKGGYIDFTASNDPVFWEEKYGEVRTCTGIKRLLDENISQDQFTISSDAQGSLPLFNEKMEFVGLGVGKPECILKEIRAAVLEYKIPLEVMLRAVTVNPARILKLTGKGRIEAGFDADLCLLDEAELILDTVFCKGKRMVYDGHPEVYGTFENVK</sequence>
<dbReference type="EC" id="3.4.19.5" evidence="1"/>
<name>A0ACD1A9X6_9FIRM</name>
<keyword evidence="2" id="KW-1185">Reference proteome</keyword>
<proteinExistence type="predicted"/>
<reference evidence="1" key="1">
    <citation type="submission" date="2019-08" db="EMBL/GenBank/DDBJ databases">
        <title>Genome sequence of Clostridiales bacterium MT110.</title>
        <authorList>
            <person name="Cao J."/>
        </authorList>
    </citation>
    <scope>NUCLEOTIDE SEQUENCE</scope>
    <source>
        <strain evidence="1">MT110</strain>
    </source>
</reference>
<evidence type="ECO:0000313" key="1">
    <source>
        <dbReference type="EMBL" id="QOX63045.1"/>
    </source>
</evidence>
<organism evidence="1 2">
    <name type="scientific">Anoxybacterium hadale</name>
    <dbReference type="NCBI Taxonomy" id="3408580"/>
    <lineage>
        <taxon>Bacteria</taxon>
        <taxon>Bacillati</taxon>
        <taxon>Bacillota</taxon>
        <taxon>Clostridia</taxon>
        <taxon>Peptostreptococcales</taxon>
        <taxon>Anaerovoracaceae</taxon>
        <taxon>Anoxybacterium</taxon>
    </lineage>
</organism>
<gene>
    <name evidence="1" type="ORF">FRZ06_06670</name>
</gene>
<accession>A0ACD1A9X6</accession>
<keyword evidence="1" id="KW-0378">Hydrolase</keyword>
<protein>
    <submittedName>
        <fullName evidence="1">Beta-aspartyl-peptidase</fullName>
        <ecNumber evidence="1">3.4.19.5</ecNumber>
    </submittedName>
</protein>
<evidence type="ECO:0000313" key="2">
    <source>
        <dbReference type="Proteomes" id="UP000594014"/>
    </source>
</evidence>
<dbReference type="EMBL" id="CP042469">
    <property type="protein sequence ID" value="QOX63045.1"/>
    <property type="molecule type" value="Genomic_DNA"/>
</dbReference>
<dbReference type="Proteomes" id="UP000594014">
    <property type="component" value="Chromosome"/>
</dbReference>